<dbReference type="Gene3D" id="3.40.50.300">
    <property type="entry name" value="P-loop containing nucleotide triphosphate hydrolases"/>
    <property type="match status" value="2"/>
</dbReference>
<dbReference type="InterPro" id="IPR003593">
    <property type="entry name" value="AAA+_ATPase"/>
</dbReference>
<dbReference type="GO" id="GO:0051301">
    <property type="term" value="P:cell division"/>
    <property type="evidence" value="ECO:0007669"/>
    <property type="project" value="UniProtKB-KW"/>
</dbReference>
<protein>
    <submittedName>
        <fullName evidence="6">Cell division control protein</fullName>
    </submittedName>
</protein>
<keyword evidence="6" id="KW-0132">Cell division</keyword>
<organism evidence="6 7">
    <name type="scientific">Chloropicon roscoffensis</name>
    <dbReference type="NCBI Taxonomy" id="1461544"/>
    <lineage>
        <taxon>Eukaryota</taxon>
        <taxon>Viridiplantae</taxon>
        <taxon>Chlorophyta</taxon>
        <taxon>Chloropicophyceae</taxon>
        <taxon>Chloropicales</taxon>
        <taxon>Chloropicaceae</taxon>
        <taxon>Chloropicon</taxon>
    </lineage>
</organism>
<name>A0AAX4P2D5_9CHLO</name>
<dbReference type="Pfam" id="PF00004">
    <property type="entry name" value="AAA"/>
    <property type="match status" value="2"/>
</dbReference>
<dbReference type="InterPro" id="IPR027417">
    <property type="entry name" value="P-loop_NTPase"/>
</dbReference>
<proteinExistence type="inferred from homology"/>
<evidence type="ECO:0000256" key="1">
    <source>
        <dbReference type="ARBA" id="ARBA00022741"/>
    </source>
</evidence>
<feature type="domain" description="AAA+ ATPase" evidence="5">
    <location>
        <begin position="331"/>
        <end position="470"/>
    </location>
</feature>
<dbReference type="Pfam" id="PF17862">
    <property type="entry name" value="AAA_lid_3"/>
    <property type="match status" value="2"/>
</dbReference>
<sequence>MEPAMANRTGSSCIEDRVGGLREPAGYLRKLLLWPEEFREAGNKLGVTWPTGILLHGPPGTGKSLVVKSACEECGATLIGLTPSSVFGAFVGETEKKLREIFLAADELVEQGRSVVLFFDEVDVLCPRRDRSGPFECRLVAQVLTLMDTSVARAAHNRKLGRKTGVLLLVGATSNQNAVDPAIRRPGRMEKEIALGMPDEHDRAEILALYLKRIPLAGDLAAAGGLDRLSKLCSGYTGADLSVLCHEASLAAMERCEGGEGAGEGIAVEMADFEAARAAVRPTAARGETRDAPPVRWSHIAGLHDCKLQLERAVHWPLKHPQAFSRLGLQSFRGALLYGPPGCCKTKLCRAAATEAGVPMIAMSCAEVLSMYVGESEERLRACFARARLSSPSVLFLDEFDAFCSTRGAGGEGGGSVGDRLLATFLTEMDGLEQVAGVVVLAATNRPEQIDAALLRPGRFDVLLYVPPPGEEERREILEQMTAGMGLREGVELGSLAARTEGFTGAELEALCREAYMTSSSSGRGSGVGAEDFEDALSGMAPMLTREDIEGYEAFRGARGGIKG</sequence>
<evidence type="ECO:0000259" key="5">
    <source>
        <dbReference type="SMART" id="SM00382"/>
    </source>
</evidence>
<dbReference type="InterPro" id="IPR003959">
    <property type="entry name" value="ATPase_AAA_core"/>
</dbReference>
<dbReference type="PANTHER" id="PTHR23077">
    <property type="entry name" value="AAA-FAMILY ATPASE"/>
    <property type="match status" value="1"/>
</dbReference>
<evidence type="ECO:0000256" key="4">
    <source>
        <dbReference type="RuleBase" id="RU003651"/>
    </source>
</evidence>
<accession>A0AAX4P2D5</accession>
<dbReference type="GO" id="GO:0005524">
    <property type="term" value="F:ATP binding"/>
    <property type="evidence" value="ECO:0007669"/>
    <property type="project" value="UniProtKB-KW"/>
</dbReference>
<reference evidence="6 7" key="1">
    <citation type="submission" date="2024-03" db="EMBL/GenBank/DDBJ databases">
        <title>Complete genome sequence of the green alga Chloropicon roscoffensis RCC1871.</title>
        <authorList>
            <person name="Lemieux C."/>
            <person name="Pombert J.-F."/>
            <person name="Otis C."/>
            <person name="Turmel M."/>
        </authorList>
    </citation>
    <scope>NUCLEOTIDE SEQUENCE [LARGE SCALE GENOMIC DNA]</scope>
    <source>
        <strain evidence="6 7">RCC1871</strain>
    </source>
</reference>
<dbReference type="Proteomes" id="UP001472866">
    <property type="component" value="Chromosome 02"/>
</dbReference>
<dbReference type="InterPro" id="IPR003960">
    <property type="entry name" value="ATPase_AAA_CS"/>
</dbReference>
<dbReference type="SMART" id="SM00382">
    <property type="entry name" value="AAA"/>
    <property type="match status" value="2"/>
</dbReference>
<feature type="domain" description="AAA+ ATPase" evidence="5">
    <location>
        <begin position="49"/>
        <end position="199"/>
    </location>
</feature>
<dbReference type="GO" id="GO:0016887">
    <property type="term" value="F:ATP hydrolysis activity"/>
    <property type="evidence" value="ECO:0007669"/>
    <property type="project" value="InterPro"/>
</dbReference>
<evidence type="ECO:0000313" key="6">
    <source>
        <dbReference type="EMBL" id="WZN60293.1"/>
    </source>
</evidence>
<dbReference type="PANTHER" id="PTHR23077:SF117">
    <property type="entry name" value="AAA+ ATPASE DOMAIN-CONTAINING PROTEIN"/>
    <property type="match status" value="1"/>
</dbReference>
<dbReference type="Gene3D" id="1.10.8.60">
    <property type="match status" value="2"/>
</dbReference>
<dbReference type="EMBL" id="CP151502">
    <property type="protein sequence ID" value="WZN60293.1"/>
    <property type="molecule type" value="Genomic_DNA"/>
</dbReference>
<keyword evidence="2 4" id="KW-0067">ATP-binding</keyword>
<evidence type="ECO:0000256" key="3">
    <source>
        <dbReference type="ARBA" id="ARBA00023054"/>
    </source>
</evidence>
<keyword evidence="7" id="KW-1185">Reference proteome</keyword>
<dbReference type="AlphaFoldDB" id="A0AAX4P2D5"/>
<keyword evidence="3" id="KW-0175">Coiled coil</keyword>
<evidence type="ECO:0000313" key="7">
    <source>
        <dbReference type="Proteomes" id="UP001472866"/>
    </source>
</evidence>
<gene>
    <name evidence="6" type="ORF">HKI87_02g18220</name>
</gene>
<dbReference type="InterPro" id="IPR050168">
    <property type="entry name" value="AAA_ATPase_domain"/>
</dbReference>
<dbReference type="PROSITE" id="PS00674">
    <property type="entry name" value="AAA"/>
    <property type="match status" value="2"/>
</dbReference>
<comment type="similarity">
    <text evidence="4">Belongs to the AAA ATPase family.</text>
</comment>
<dbReference type="FunFam" id="3.40.50.300:FF:001025">
    <property type="entry name" value="ATPase family, AAA domain-containing 2B"/>
    <property type="match status" value="1"/>
</dbReference>
<dbReference type="InterPro" id="IPR041569">
    <property type="entry name" value="AAA_lid_3"/>
</dbReference>
<keyword evidence="1 4" id="KW-0547">Nucleotide-binding</keyword>
<dbReference type="SUPFAM" id="SSF52540">
    <property type="entry name" value="P-loop containing nucleoside triphosphate hydrolases"/>
    <property type="match status" value="2"/>
</dbReference>
<evidence type="ECO:0000256" key="2">
    <source>
        <dbReference type="ARBA" id="ARBA00022840"/>
    </source>
</evidence>
<keyword evidence="6" id="KW-0131">Cell cycle</keyword>